<dbReference type="AlphaFoldDB" id="A0A0G1X436"/>
<dbReference type="Proteomes" id="UP000033882">
    <property type="component" value="Unassembled WGS sequence"/>
</dbReference>
<evidence type="ECO:0000313" key="2">
    <source>
        <dbReference type="EMBL" id="KKU89185.1"/>
    </source>
</evidence>
<sequence length="113" mass="11789">MKEKNIFIIILVVALIGIGVVGYRTYVMDTVTEVAQNRDAGVLPPPPAPADTSAPVVVAPSAIITYGDNGFSPKPITVTAGTNIVFMNESGADMWPASAPHPTHTDGSIIVTE</sequence>
<gene>
    <name evidence="2" type="ORF">UY19_C0018G0030</name>
</gene>
<keyword evidence="1" id="KW-1133">Transmembrane helix</keyword>
<name>A0A0G1X436_9BACT</name>
<evidence type="ECO:0008006" key="4">
    <source>
        <dbReference type="Google" id="ProtNLM"/>
    </source>
</evidence>
<evidence type="ECO:0000313" key="3">
    <source>
        <dbReference type="Proteomes" id="UP000033882"/>
    </source>
</evidence>
<proteinExistence type="predicted"/>
<protein>
    <recommendedName>
        <fullName evidence="4">Plastocyanin</fullName>
    </recommendedName>
</protein>
<keyword evidence="1" id="KW-0812">Transmembrane</keyword>
<accession>A0A0G1X436</accession>
<feature type="transmembrane region" description="Helical" evidence="1">
    <location>
        <begin position="6"/>
        <end position="23"/>
    </location>
</feature>
<reference evidence="2 3" key="1">
    <citation type="journal article" date="2015" name="Nature">
        <title>rRNA introns, odd ribosomes, and small enigmatic genomes across a large radiation of phyla.</title>
        <authorList>
            <person name="Brown C.T."/>
            <person name="Hug L.A."/>
            <person name="Thomas B.C."/>
            <person name="Sharon I."/>
            <person name="Castelle C.J."/>
            <person name="Singh A."/>
            <person name="Wilkins M.J."/>
            <person name="Williams K.H."/>
            <person name="Banfield J.F."/>
        </authorList>
    </citation>
    <scope>NUCLEOTIDE SEQUENCE [LARGE SCALE GENOMIC DNA]</scope>
</reference>
<keyword evidence="1" id="KW-0472">Membrane</keyword>
<dbReference type="EMBL" id="LCPB01000018">
    <property type="protein sequence ID" value="KKU89185.1"/>
    <property type="molecule type" value="Genomic_DNA"/>
</dbReference>
<evidence type="ECO:0000256" key="1">
    <source>
        <dbReference type="SAM" id="Phobius"/>
    </source>
</evidence>
<comment type="caution">
    <text evidence="2">The sequence shown here is derived from an EMBL/GenBank/DDBJ whole genome shotgun (WGS) entry which is preliminary data.</text>
</comment>
<organism evidence="2 3">
    <name type="scientific">Candidatus Wolfebacteria bacterium GW2011_GWA2_47_9b</name>
    <dbReference type="NCBI Taxonomy" id="1619005"/>
    <lineage>
        <taxon>Bacteria</taxon>
        <taxon>Candidatus Wolfeibacteriota</taxon>
    </lineage>
</organism>